<dbReference type="InterPro" id="IPR014752">
    <property type="entry name" value="Arrestin-like_C"/>
</dbReference>
<proteinExistence type="inferred from homology"/>
<evidence type="ECO:0000313" key="5">
    <source>
        <dbReference type="EMBL" id="CAF0780942.1"/>
    </source>
</evidence>
<dbReference type="Pfam" id="PF02752">
    <property type="entry name" value="Arrestin_C"/>
    <property type="match status" value="1"/>
</dbReference>
<evidence type="ECO:0000313" key="6">
    <source>
        <dbReference type="Proteomes" id="UP000663870"/>
    </source>
</evidence>
<dbReference type="Proteomes" id="UP000663870">
    <property type="component" value="Unassembled WGS sequence"/>
</dbReference>
<dbReference type="PANTHER" id="PTHR11188">
    <property type="entry name" value="ARRESTIN DOMAIN CONTAINING PROTEIN"/>
    <property type="match status" value="1"/>
</dbReference>
<feature type="domain" description="Arrestin C-terminal-like" evidence="2">
    <location>
        <begin position="178"/>
        <end position="313"/>
    </location>
</feature>
<reference evidence="3" key="1">
    <citation type="submission" date="2021-02" db="EMBL/GenBank/DDBJ databases">
        <authorList>
            <person name="Nowell W R."/>
        </authorList>
    </citation>
    <scope>NUCLEOTIDE SEQUENCE</scope>
</reference>
<dbReference type="InterPro" id="IPR011021">
    <property type="entry name" value="Arrestin-like_N"/>
</dbReference>
<dbReference type="Proteomes" id="UP000663854">
    <property type="component" value="Unassembled WGS sequence"/>
</dbReference>
<name>A0A813PQ27_9BILA</name>
<dbReference type="Pfam" id="PF00339">
    <property type="entry name" value="Arrestin_N"/>
    <property type="match status" value="1"/>
</dbReference>
<sequence>MGIGKSTTINVNFNHSDSFYYAGEKVSGTISLNNPEKKLTLTNVSLAFIGEVGYTGQRTHHSHDSIGNLQLENLTGDHQLLFINTHLQFTHSEDNQNKITLEPGQYSWPFEFTLPEHLPPSSGSLTDTCPYIKYYVRITFDQPWYKLSKTQTYPLIIFPHINTFNNENRQPIAVPHRHRKHLHFDACLSPRSIIPGEQISLDIDLKNHKQLKIKGIEARLIQHREIAQNHHAEVIFKMDLPVPKDFMEIEFHETFNIDIPSDRLPPTCNYTVSSSGLSIRTNIHYELKLEVKVDKWNQEMHLSIPITIGTESSFEQSELREKSYNKMPINNTTVSKEMDVSPSFESEVENIRL</sequence>
<dbReference type="AlphaFoldDB" id="A0A813PQ27"/>
<evidence type="ECO:0000259" key="2">
    <source>
        <dbReference type="SMART" id="SM01017"/>
    </source>
</evidence>
<comment type="similarity">
    <text evidence="1">Belongs to the arrestin family.</text>
</comment>
<accession>A0A813PQ27</accession>
<protein>
    <recommendedName>
        <fullName evidence="2">Arrestin C-terminal-like domain-containing protein</fullName>
    </recommendedName>
</protein>
<dbReference type="SUPFAM" id="SSF81296">
    <property type="entry name" value="E set domains"/>
    <property type="match status" value="2"/>
</dbReference>
<dbReference type="PANTHER" id="PTHR11188:SF17">
    <property type="entry name" value="FI21816P1"/>
    <property type="match status" value="1"/>
</dbReference>
<dbReference type="InterPro" id="IPR050357">
    <property type="entry name" value="Arrestin_domain-protein"/>
</dbReference>
<feature type="domain" description="Arrestin C-terminal-like" evidence="2">
    <location>
        <begin position="5"/>
        <end position="163"/>
    </location>
</feature>
<evidence type="ECO:0000313" key="4">
    <source>
        <dbReference type="EMBL" id="CAF0757524.1"/>
    </source>
</evidence>
<dbReference type="EMBL" id="CAJNOL010000023">
    <property type="protein sequence ID" value="CAF0756095.1"/>
    <property type="molecule type" value="Genomic_DNA"/>
</dbReference>
<dbReference type="GO" id="GO:0005737">
    <property type="term" value="C:cytoplasm"/>
    <property type="evidence" value="ECO:0007669"/>
    <property type="project" value="TreeGrafter"/>
</dbReference>
<evidence type="ECO:0000313" key="3">
    <source>
        <dbReference type="EMBL" id="CAF0756095.1"/>
    </source>
</evidence>
<organism evidence="3 6">
    <name type="scientific">Rotaria sordida</name>
    <dbReference type="NCBI Taxonomy" id="392033"/>
    <lineage>
        <taxon>Eukaryota</taxon>
        <taxon>Metazoa</taxon>
        <taxon>Spiralia</taxon>
        <taxon>Gnathifera</taxon>
        <taxon>Rotifera</taxon>
        <taxon>Eurotatoria</taxon>
        <taxon>Bdelloidea</taxon>
        <taxon>Philodinida</taxon>
        <taxon>Philodinidae</taxon>
        <taxon>Rotaria</taxon>
    </lineage>
</organism>
<comment type="caution">
    <text evidence="3">The sequence shown here is derived from an EMBL/GenBank/DDBJ whole genome shotgun (WGS) entry which is preliminary data.</text>
</comment>
<dbReference type="Gene3D" id="2.60.40.640">
    <property type="match status" value="2"/>
</dbReference>
<dbReference type="SMART" id="SM01017">
    <property type="entry name" value="Arrestin_C"/>
    <property type="match status" value="2"/>
</dbReference>
<keyword evidence="6" id="KW-1185">Reference proteome</keyword>
<dbReference type="EMBL" id="CAJNOH010000029">
    <property type="protein sequence ID" value="CAF0780942.1"/>
    <property type="molecule type" value="Genomic_DNA"/>
</dbReference>
<dbReference type="EMBL" id="CAJNOL010000024">
    <property type="protein sequence ID" value="CAF0757524.1"/>
    <property type="molecule type" value="Genomic_DNA"/>
</dbReference>
<gene>
    <name evidence="3" type="ORF">JXQ802_LOCUS1941</name>
    <name evidence="4" type="ORF">JXQ802_LOCUS2018</name>
    <name evidence="5" type="ORF">PYM288_LOCUS3612</name>
</gene>
<dbReference type="InterPro" id="IPR011022">
    <property type="entry name" value="Arrestin_C-like"/>
</dbReference>
<dbReference type="GO" id="GO:0015031">
    <property type="term" value="P:protein transport"/>
    <property type="evidence" value="ECO:0007669"/>
    <property type="project" value="TreeGrafter"/>
</dbReference>
<evidence type="ECO:0000256" key="1">
    <source>
        <dbReference type="ARBA" id="ARBA00005298"/>
    </source>
</evidence>
<dbReference type="InterPro" id="IPR014756">
    <property type="entry name" value="Ig_E-set"/>
</dbReference>